<dbReference type="InterPro" id="IPR019888">
    <property type="entry name" value="Tscrpt_reg_AsnC-like"/>
</dbReference>
<dbReference type="RefSeq" id="WP_054964520.1">
    <property type="nucleotide sequence ID" value="NZ_LJCQ01000408.1"/>
</dbReference>
<comment type="caution">
    <text evidence="5">The sequence shown here is derived from an EMBL/GenBank/DDBJ whole genome shotgun (WGS) entry which is preliminary data.</text>
</comment>
<keyword evidence="3" id="KW-0804">Transcription</keyword>
<dbReference type="InterPro" id="IPR036388">
    <property type="entry name" value="WH-like_DNA-bd_sf"/>
</dbReference>
<dbReference type="PRINTS" id="PR00033">
    <property type="entry name" value="HTHASNC"/>
</dbReference>
<evidence type="ECO:0000259" key="4">
    <source>
        <dbReference type="PROSITE" id="PS50956"/>
    </source>
</evidence>
<reference evidence="5 6" key="1">
    <citation type="submission" date="2015-09" db="EMBL/GenBank/DDBJ databases">
        <title>Draft genome sequence of Acidiplasma aeolicum DSM 18409.</title>
        <authorList>
            <person name="Hemp J."/>
        </authorList>
    </citation>
    <scope>NUCLEOTIDE SEQUENCE [LARGE SCALE GENOMIC DNA]</scope>
    <source>
        <strain evidence="5 6">V</strain>
    </source>
</reference>
<organism evidence="5 6">
    <name type="scientific">Acidiplasma aeolicum</name>
    <dbReference type="NCBI Taxonomy" id="507754"/>
    <lineage>
        <taxon>Archaea</taxon>
        <taxon>Methanobacteriati</taxon>
        <taxon>Thermoplasmatota</taxon>
        <taxon>Thermoplasmata</taxon>
        <taxon>Thermoplasmatales</taxon>
        <taxon>Ferroplasmaceae</taxon>
        <taxon>Acidiplasma</taxon>
    </lineage>
</organism>
<evidence type="ECO:0000256" key="3">
    <source>
        <dbReference type="ARBA" id="ARBA00023163"/>
    </source>
</evidence>
<dbReference type="Pfam" id="PF13412">
    <property type="entry name" value="HTH_24"/>
    <property type="match status" value="2"/>
</dbReference>
<dbReference type="InterPro" id="IPR036390">
    <property type="entry name" value="WH_DNA-bd_sf"/>
</dbReference>
<dbReference type="PANTHER" id="PTHR43413:SF8">
    <property type="entry name" value="HTH-TYPE TRANSCRIPTIONAL REGULATOR PTR1"/>
    <property type="match status" value="1"/>
</dbReference>
<dbReference type="InterPro" id="IPR050684">
    <property type="entry name" value="HTH-Siroheme_Decarb"/>
</dbReference>
<evidence type="ECO:0000313" key="5">
    <source>
        <dbReference type="EMBL" id="KPV44813.1"/>
    </source>
</evidence>
<accession>A0A0N8PPN4</accession>
<evidence type="ECO:0000313" key="6">
    <source>
        <dbReference type="Proteomes" id="UP000050515"/>
    </source>
</evidence>
<dbReference type="SUPFAM" id="SSF46785">
    <property type="entry name" value="Winged helix' DNA-binding domain"/>
    <property type="match status" value="2"/>
</dbReference>
<evidence type="ECO:0000256" key="1">
    <source>
        <dbReference type="ARBA" id="ARBA00023015"/>
    </source>
</evidence>
<proteinExistence type="predicted"/>
<dbReference type="InterPro" id="IPR000485">
    <property type="entry name" value="AsnC-type_HTH_dom"/>
</dbReference>
<dbReference type="PATRIC" id="fig|507754.4.peg.1117"/>
<gene>
    <name evidence="5" type="ORF">SE19_08575</name>
</gene>
<dbReference type="AlphaFoldDB" id="A0A0N8PPN4"/>
<keyword evidence="2" id="KW-0238">DNA-binding</keyword>
<dbReference type="CDD" id="cd00090">
    <property type="entry name" value="HTH_ARSR"/>
    <property type="match status" value="1"/>
</dbReference>
<dbReference type="Proteomes" id="UP000050515">
    <property type="component" value="Unassembled WGS sequence"/>
</dbReference>
<dbReference type="GO" id="GO:0043565">
    <property type="term" value="F:sequence-specific DNA binding"/>
    <property type="evidence" value="ECO:0007669"/>
    <property type="project" value="InterPro"/>
</dbReference>
<keyword evidence="1" id="KW-0805">Transcription regulation</keyword>
<dbReference type="Gene3D" id="1.10.10.10">
    <property type="entry name" value="Winged helix-like DNA-binding domain superfamily/Winged helix DNA-binding domain"/>
    <property type="match status" value="2"/>
</dbReference>
<name>A0A0N8PPN4_9ARCH</name>
<sequence length="256" mass="28844">MDEIDKRILTSLLGDGRSTLRQISKNLGISPQSLQYRLNKFQANNIIKKFALYVDKRIYNIKSGFAAFSGLNTIETGIFAKILCLEEISLYGFQGKTLDELRASIDAASEKIGPKAMEYIPEQNINITVSGNELAIIESLKSNPRISYNDLASQLCLPAKRIKKYIENLIKKSIISVIPVIDISKTDITVFAIFSENFDLIEPLLKNNIFFTFKGRSAGLAICFADNLLYAKKIINMARSHEKNASVMVIYDYDFF</sequence>
<dbReference type="PANTHER" id="PTHR43413">
    <property type="entry name" value="TRANSCRIPTIONAL REGULATOR, ASNC FAMILY"/>
    <property type="match status" value="1"/>
</dbReference>
<dbReference type="SMART" id="SM00344">
    <property type="entry name" value="HTH_ASNC"/>
    <property type="match status" value="1"/>
</dbReference>
<evidence type="ECO:0000256" key="2">
    <source>
        <dbReference type="ARBA" id="ARBA00023125"/>
    </source>
</evidence>
<dbReference type="PROSITE" id="PS50956">
    <property type="entry name" value="HTH_ASNC_2"/>
    <property type="match status" value="1"/>
</dbReference>
<dbReference type="EMBL" id="LJCQ01000408">
    <property type="protein sequence ID" value="KPV44813.1"/>
    <property type="molecule type" value="Genomic_DNA"/>
</dbReference>
<dbReference type="InterPro" id="IPR011991">
    <property type="entry name" value="ArsR-like_HTH"/>
</dbReference>
<feature type="domain" description="HTH asnC-type" evidence="4">
    <location>
        <begin position="1"/>
        <end position="72"/>
    </location>
</feature>
<protein>
    <recommendedName>
        <fullName evidence="4">HTH asnC-type domain-containing protein</fullName>
    </recommendedName>
</protein>